<evidence type="ECO:0000259" key="2">
    <source>
        <dbReference type="PROSITE" id="PS51114"/>
    </source>
</evidence>
<dbReference type="GO" id="GO:0036503">
    <property type="term" value="P:ERAD pathway"/>
    <property type="evidence" value="ECO:0007669"/>
    <property type="project" value="TreeGrafter"/>
</dbReference>
<dbReference type="InterPro" id="IPR007397">
    <property type="entry name" value="F-box-assoc_dom"/>
</dbReference>
<organism evidence="3 4">
    <name type="scientific">Ditylenchus destructor</name>
    <dbReference type="NCBI Taxonomy" id="166010"/>
    <lineage>
        <taxon>Eukaryota</taxon>
        <taxon>Metazoa</taxon>
        <taxon>Ecdysozoa</taxon>
        <taxon>Nematoda</taxon>
        <taxon>Chromadorea</taxon>
        <taxon>Rhabditida</taxon>
        <taxon>Tylenchina</taxon>
        <taxon>Tylenchomorpha</taxon>
        <taxon>Sphaerularioidea</taxon>
        <taxon>Anguinidae</taxon>
        <taxon>Anguininae</taxon>
        <taxon>Ditylenchus</taxon>
    </lineage>
</organism>
<dbReference type="PANTHER" id="PTHR12125:SF5">
    <property type="entry name" value="F-BOX DOMAIN-CONTAINING PROTEIN"/>
    <property type="match status" value="1"/>
</dbReference>
<dbReference type="SMART" id="SM01198">
    <property type="entry name" value="FBA"/>
    <property type="match status" value="1"/>
</dbReference>
<keyword evidence="4" id="KW-1185">Reference proteome</keyword>
<dbReference type="GO" id="GO:0005737">
    <property type="term" value="C:cytoplasm"/>
    <property type="evidence" value="ECO:0007669"/>
    <property type="project" value="TreeGrafter"/>
</dbReference>
<dbReference type="Gene3D" id="1.20.1280.50">
    <property type="match status" value="1"/>
</dbReference>
<accession>A0AAD4NAL7</accession>
<dbReference type="PANTHER" id="PTHR12125">
    <property type="entry name" value="F-BOX ONLY PROTEIN 6-LIKE PROTEIN"/>
    <property type="match status" value="1"/>
</dbReference>
<evidence type="ECO:0000313" key="3">
    <source>
        <dbReference type="EMBL" id="KAI1719990.1"/>
    </source>
</evidence>
<feature type="domain" description="F-box" evidence="1">
    <location>
        <begin position="1"/>
        <end position="47"/>
    </location>
</feature>
<dbReference type="InterPro" id="IPR039752">
    <property type="entry name" value="F-box_only"/>
</dbReference>
<reference evidence="3" key="1">
    <citation type="submission" date="2022-01" db="EMBL/GenBank/DDBJ databases">
        <title>Genome Sequence Resource for Two Populations of Ditylenchus destructor, the Migratory Endoparasitic Phytonematode.</title>
        <authorList>
            <person name="Zhang H."/>
            <person name="Lin R."/>
            <person name="Xie B."/>
        </authorList>
    </citation>
    <scope>NUCLEOTIDE SEQUENCE</scope>
    <source>
        <strain evidence="3">BazhouSP</strain>
    </source>
</reference>
<dbReference type="PROSITE" id="PS50181">
    <property type="entry name" value="FBOX"/>
    <property type="match status" value="1"/>
</dbReference>
<protein>
    <submittedName>
        <fullName evidence="3">F-box associated region domain-containing protein</fullName>
    </submittedName>
</protein>
<dbReference type="SUPFAM" id="SSF49785">
    <property type="entry name" value="Galactose-binding domain-like"/>
    <property type="match status" value="1"/>
</dbReference>
<dbReference type="InterPro" id="IPR008979">
    <property type="entry name" value="Galactose-bd-like_sf"/>
</dbReference>
<dbReference type="SUPFAM" id="SSF81383">
    <property type="entry name" value="F-box domain"/>
    <property type="match status" value="1"/>
</dbReference>
<dbReference type="Pfam" id="PF12937">
    <property type="entry name" value="F-box-like"/>
    <property type="match status" value="1"/>
</dbReference>
<dbReference type="Pfam" id="PF04300">
    <property type="entry name" value="FBA"/>
    <property type="match status" value="1"/>
</dbReference>
<dbReference type="InterPro" id="IPR001810">
    <property type="entry name" value="F-box_dom"/>
</dbReference>
<dbReference type="InterPro" id="IPR036047">
    <property type="entry name" value="F-box-like_dom_sf"/>
</dbReference>
<evidence type="ECO:0000259" key="1">
    <source>
        <dbReference type="PROSITE" id="PS50181"/>
    </source>
</evidence>
<dbReference type="GO" id="GO:0019005">
    <property type="term" value="C:SCF ubiquitin ligase complex"/>
    <property type="evidence" value="ECO:0007669"/>
    <property type="project" value="TreeGrafter"/>
</dbReference>
<dbReference type="GO" id="GO:0031146">
    <property type="term" value="P:SCF-dependent proteasomal ubiquitin-dependent protein catabolic process"/>
    <property type="evidence" value="ECO:0007669"/>
    <property type="project" value="TreeGrafter"/>
</dbReference>
<gene>
    <name evidence="3" type="ORF">DdX_05357</name>
</gene>
<sequence>MDLSAATDDVLIEILLRLNNKDLIRNCTQVCHQWNSILSQKQFWIQKCKKEGYVFYMTPLNSLDPIVWKKIAYKKPLNRNFIRDKWNPNGRFKKDDRWVWDSNPYNTGFVVEYPPIFLQPPESEYDVPGCLSTSHYWGKKHIRIDLVAEGLDPNVLDALCPTISVSELVSNRKDCAAIYKMKCHLRDENDVPIATESCDFSTEVSWDQWAEEGWRKVEHEFKDYPAGVRYLFLECRGKDRQFWAGQYGAKMANCSVMVRSEFNRQT</sequence>
<dbReference type="AlphaFoldDB" id="A0AAD4NAL7"/>
<dbReference type="PROSITE" id="PS51114">
    <property type="entry name" value="FBA"/>
    <property type="match status" value="1"/>
</dbReference>
<dbReference type="FunFam" id="2.60.120.260:FF:000012">
    <property type="entry name" value="F-box only protein 2"/>
    <property type="match status" value="1"/>
</dbReference>
<name>A0AAD4NAL7_9BILA</name>
<feature type="domain" description="FBA" evidence="2">
    <location>
        <begin position="71"/>
        <end position="260"/>
    </location>
</feature>
<dbReference type="EMBL" id="JAKKPZ010000006">
    <property type="protein sequence ID" value="KAI1719990.1"/>
    <property type="molecule type" value="Genomic_DNA"/>
</dbReference>
<proteinExistence type="predicted"/>
<evidence type="ECO:0000313" key="4">
    <source>
        <dbReference type="Proteomes" id="UP001201812"/>
    </source>
</evidence>
<comment type="caution">
    <text evidence="3">The sequence shown here is derived from an EMBL/GenBank/DDBJ whole genome shotgun (WGS) entry which is preliminary data.</text>
</comment>
<dbReference type="Gene3D" id="2.60.120.260">
    <property type="entry name" value="Galactose-binding domain-like"/>
    <property type="match status" value="1"/>
</dbReference>
<dbReference type="GO" id="GO:0061630">
    <property type="term" value="F:ubiquitin protein ligase activity"/>
    <property type="evidence" value="ECO:0007669"/>
    <property type="project" value="TreeGrafter"/>
</dbReference>
<dbReference type="GO" id="GO:0006516">
    <property type="term" value="P:glycoprotein catabolic process"/>
    <property type="evidence" value="ECO:0007669"/>
    <property type="project" value="TreeGrafter"/>
</dbReference>
<dbReference type="Proteomes" id="UP001201812">
    <property type="component" value="Unassembled WGS sequence"/>
</dbReference>